<accession>A0A9P7F7U1</accession>
<dbReference type="GeneID" id="64695978"/>
<reference evidence="1" key="1">
    <citation type="journal article" date="2020" name="New Phytol.">
        <title>Comparative genomics reveals dynamic genome evolution in host specialist ectomycorrhizal fungi.</title>
        <authorList>
            <person name="Lofgren L.A."/>
            <person name="Nguyen N.H."/>
            <person name="Vilgalys R."/>
            <person name="Ruytinx J."/>
            <person name="Liao H.L."/>
            <person name="Branco S."/>
            <person name="Kuo A."/>
            <person name="LaButti K."/>
            <person name="Lipzen A."/>
            <person name="Andreopoulos W."/>
            <person name="Pangilinan J."/>
            <person name="Riley R."/>
            <person name="Hundley H."/>
            <person name="Na H."/>
            <person name="Barry K."/>
            <person name="Grigoriev I.V."/>
            <person name="Stajich J.E."/>
            <person name="Kennedy P.G."/>
        </authorList>
    </citation>
    <scope>NUCLEOTIDE SEQUENCE</scope>
    <source>
        <strain evidence="1">FC423</strain>
    </source>
</reference>
<organism evidence="1 2">
    <name type="scientific">Suillus discolor</name>
    <dbReference type="NCBI Taxonomy" id="1912936"/>
    <lineage>
        <taxon>Eukaryota</taxon>
        <taxon>Fungi</taxon>
        <taxon>Dikarya</taxon>
        <taxon>Basidiomycota</taxon>
        <taxon>Agaricomycotina</taxon>
        <taxon>Agaricomycetes</taxon>
        <taxon>Agaricomycetidae</taxon>
        <taxon>Boletales</taxon>
        <taxon>Suillineae</taxon>
        <taxon>Suillaceae</taxon>
        <taxon>Suillus</taxon>
    </lineage>
</organism>
<sequence length="194" mass="22273">MHIHLTYQMNENNAPRKKCWEWLRPSHSDPHLLSSLLPLRNGSHEICSEISPLPPSNRIMGSLPTQALCSVLTSTLTSNISTQRFKQIFAMPLLLNFVKLQLDTFSKVMECLRQLFKVCQPLWAWFFVHVKPPCCTPVIYCISCGIGALQWSMCELTFAMDKHYVNELLQLLHTHTHTHTHNNWIFGVSNTSKG</sequence>
<dbReference type="RefSeq" id="XP_041292747.1">
    <property type="nucleotide sequence ID" value="XM_041433719.1"/>
</dbReference>
<comment type="caution">
    <text evidence="1">The sequence shown here is derived from an EMBL/GenBank/DDBJ whole genome shotgun (WGS) entry which is preliminary data.</text>
</comment>
<dbReference type="EMBL" id="JABBWM010000028">
    <property type="protein sequence ID" value="KAG2108228.1"/>
    <property type="molecule type" value="Genomic_DNA"/>
</dbReference>
<evidence type="ECO:0000313" key="2">
    <source>
        <dbReference type="Proteomes" id="UP000823399"/>
    </source>
</evidence>
<dbReference type="Proteomes" id="UP000823399">
    <property type="component" value="Unassembled WGS sequence"/>
</dbReference>
<name>A0A9P7F7U1_9AGAM</name>
<gene>
    <name evidence="1" type="ORF">F5147DRAFT_652951</name>
</gene>
<keyword evidence="2" id="KW-1185">Reference proteome</keyword>
<dbReference type="AlphaFoldDB" id="A0A9P7F7U1"/>
<protein>
    <submittedName>
        <fullName evidence="1">Uncharacterized protein</fullName>
    </submittedName>
</protein>
<proteinExistence type="predicted"/>
<evidence type="ECO:0000313" key="1">
    <source>
        <dbReference type="EMBL" id="KAG2108228.1"/>
    </source>
</evidence>